<dbReference type="PROSITE" id="PS52016">
    <property type="entry name" value="TONB_DEPENDENT_REC_3"/>
    <property type="match status" value="1"/>
</dbReference>
<dbReference type="SUPFAM" id="SSF56935">
    <property type="entry name" value="Porins"/>
    <property type="match status" value="1"/>
</dbReference>
<evidence type="ECO:0000256" key="1">
    <source>
        <dbReference type="ARBA" id="ARBA00022729"/>
    </source>
</evidence>
<dbReference type="NCBIfam" id="TIGR04057">
    <property type="entry name" value="SusC_RagA_signa"/>
    <property type="match status" value="1"/>
</dbReference>
<dbReference type="Pfam" id="PF13715">
    <property type="entry name" value="CarbopepD_reg_2"/>
    <property type="match status" value="1"/>
</dbReference>
<name>A0A7L7LF22_9BACT</name>
<keyword evidence="2" id="KW-0998">Cell outer membrane</keyword>
<evidence type="ECO:0000256" key="2">
    <source>
        <dbReference type="PROSITE-ProRule" id="PRU01360"/>
    </source>
</evidence>
<dbReference type="SUPFAM" id="SSF49464">
    <property type="entry name" value="Carboxypeptidase regulatory domain-like"/>
    <property type="match status" value="1"/>
</dbReference>
<evidence type="ECO:0000313" key="5">
    <source>
        <dbReference type="Proteomes" id="UP000514509"/>
    </source>
</evidence>
<dbReference type="InterPro" id="IPR008969">
    <property type="entry name" value="CarboxyPept-like_regulatory"/>
</dbReference>
<comment type="similarity">
    <text evidence="2">Belongs to the TonB-dependent receptor family.</text>
</comment>
<evidence type="ECO:0000313" key="4">
    <source>
        <dbReference type="EMBL" id="QMU31448.1"/>
    </source>
</evidence>
<comment type="subcellular location">
    <subcellularLocation>
        <location evidence="2">Cell outer membrane</location>
        <topology evidence="2">Multi-pass membrane protein</topology>
    </subcellularLocation>
</comment>
<dbReference type="InterPro" id="IPR023996">
    <property type="entry name" value="TonB-dep_OMP_SusC/RagA"/>
</dbReference>
<dbReference type="PANTHER" id="PTHR30069">
    <property type="entry name" value="TONB-DEPENDENT OUTER MEMBRANE RECEPTOR"/>
    <property type="match status" value="1"/>
</dbReference>
<keyword evidence="2" id="KW-0813">Transport</keyword>
<dbReference type="EMBL" id="CP055153">
    <property type="protein sequence ID" value="QMU31448.1"/>
    <property type="molecule type" value="Genomic_DNA"/>
</dbReference>
<dbReference type="Pfam" id="PF07715">
    <property type="entry name" value="Plug"/>
    <property type="match status" value="1"/>
</dbReference>
<dbReference type="Proteomes" id="UP000514509">
    <property type="component" value="Chromosome"/>
</dbReference>
<keyword evidence="4" id="KW-0675">Receptor</keyword>
<dbReference type="GO" id="GO:0009279">
    <property type="term" value="C:cell outer membrane"/>
    <property type="evidence" value="ECO:0007669"/>
    <property type="project" value="UniProtKB-SubCell"/>
</dbReference>
<reference evidence="4 5" key="1">
    <citation type="submission" date="2020-06" db="EMBL/GenBank/DDBJ databases">
        <authorList>
            <person name="Hwang Y.J."/>
        </authorList>
    </citation>
    <scope>NUCLEOTIDE SEQUENCE [LARGE SCALE GENOMIC DNA]</scope>
    <source>
        <strain evidence="4 5">KUDC8001</strain>
    </source>
</reference>
<protein>
    <submittedName>
        <fullName evidence="4">TonB-dependent receptor</fullName>
    </submittedName>
</protein>
<dbReference type="InterPro" id="IPR037066">
    <property type="entry name" value="Plug_dom_sf"/>
</dbReference>
<dbReference type="PANTHER" id="PTHR30069:SF29">
    <property type="entry name" value="HEMOGLOBIN AND HEMOGLOBIN-HAPTOGLOBIN-BINDING PROTEIN 1-RELATED"/>
    <property type="match status" value="1"/>
</dbReference>
<feature type="domain" description="TonB-dependent receptor plug" evidence="3">
    <location>
        <begin position="123"/>
        <end position="228"/>
    </location>
</feature>
<gene>
    <name evidence="4" type="ORF">HUW48_04755</name>
</gene>
<keyword evidence="2" id="KW-1134">Transmembrane beta strand</keyword>
<dbReference type="InterPro" id="IPR012910">
    <property type="entry name" value="Plug_dom"/>
</dbReference>
<keyword evidence="2" id="KW-0472">Membrane</keyword>
<dbReference type="FunFam" id="2.170.130.10:FF:000003">
    <property type="entry name" value="SusC/RagA family TonB-linked outer membrane protein"/>
    <property type="match status" value="1"/>
</dbReference>
<evidence type="ECO:0000259" key="3">
    <source>
        <dbReference type="Pfam" id="PF07715"/>
    </source>
</evidence>
<dbReference type="InterPro" id="IPR023997">
    <property type="entry name" value="TonB-dep_OMP_SusC/RagA_CS"/>
</dbReference>
<dbReference type="Gene3D" id="2.170.130.10">
    <property type="entry name" value="TonB-dependent receptor, plug domain"/>
    <property type="match status" value="1"/>
</dbReference>
<dbReference type="GO" id="GO:0044718">
    <property type="term" value="P:siderophore transmembrane transport"/>
    <property type="evidence" value="ECO:0007669"/>
    <property type="project" value="TreeGrafter"/>
</dbReference>
<organism evidence="4 5">
    <name type="scientific">Adhaeribacter radiodurans</name>
    <dbReference type="NCBI Taxonomy" id="2745197"/>
    <lineage>
        <taxon>Bacteria</taxon>
        <taxon>Pseudomonadati</taxon>
        <taxon>Bacteroidota</taxon>
        <taxon>Cytophagia</taxon>
        <taxon>Cytophagales</taxon>
        <taxon>Hymenobacteraceae</taxon>
        <taxon>Adhaeribacter</taxon>
    </lineage>
</organism>
<dbReference type="KEGG" id="add:HUW48_04755"/>
<keyword evidence="5" id="KW-1185">Reference proteome</keyword>
<accession>A0A7L7LF22</accession>
<keyword evidence="2" id="KW-0812">Transmembrane</keyword>
<dbReference type="InterPro" id="IPR039426">
    <property type="entry name" value="TonB-dep_rcpt-like"/>
</dbReference>
<sequence>MCWSEPPGKALLVFWISCILILGVQSITFAQQKTVTGTVKDERSTPIPGVTVLVKGTSKGTTTDVNGKYSLHVSPDEVLVFSIIGYVSKEVTVGSRTTVDVSMTEDMQSLSEVVIVGFGAEKKVNVIGSIETISTKEIKASPVGSVSNALAGRLPGLVVQQPQGEPGADAAQLLIRGRGTLGNSAPLIIIDGTEGRDINALNANDIESISVLKDASAAIYGARAANGVILVTTKKGAQGKPRIDYSMYQGLSKPTWLPEMTDAATYAQMVREMQTYDGVTEANLRYKPEDVEKYRSGEYPWTHPNTNWNDVTLRNFANTSNHNLSISGGTDRVTYYGGIGYFHSDGIYKRDANDFKRFNIKVNVDFNVNKYLTVGVALNEIQENRMSSAMDRETIFNVVNQGRPTDFAYWPNGQLATGSFGLGYHPAVISTLDYGFNDRKNLMSYNTLNASLKIPGVEGLALTTYYSYDIDFNKGKLFTQPLEGYTFNRAAYLAAGNTGKEDGSAFLTKISNNTPRTLENTYGNATRKLYHLQMDYTKTFNNVHNLSAFVAYEQFKNETNSTSAFRTGFVSSALPYLFAGGNLNKDNYETVGIDTRVNYFGRLSYNFKEKYLFQFTLRRDGSVRFSEESGRWGTFPSALVGWVVSKESFMQDKFVNFLKLKASWGRMGNDQVDPFQYLASYSFGTGGVYGTGLNYSNSLFQNVTPNPNITWEIANMTNVGFESAFFNDFFLNADFFYQRRSRILVARNASVPDFTGISLPNENFGIVDSKGLEVELGYQKGKSEVTYGITGNFTFARNKIVEFDEPKQVVEWQRRTGHPIGAILLHKSAGIFKNADQVNSTPHVTGAIPGDVIIEDVNGDGQITADDRVLFDQTSVPEITYAASLNVGYKALRLTALITGVGTAWRQMLGSQQGLQGNYYQFQADGRWTPENPNATKPRTPNGWQPYWRNNSFRTDMEYQNMEFARLKNVELSYTLPKKFQNTLKMANAEIYLSGQNLFLFYASQGIWDPEFSGNRDNYPIMKVYTIGARVSF</sequence>
<dbReference type="NCBIfam" id="TIGR04056">
    <property type="entry name" value="OMP_RagA_SusC"/>
    <property type="match status" value="1"/>
</dbReference>
<dbReference type="Gene3D" id="2.60.40.1120">
    <property type="entry name" value="Carboxypeptidase-like, regulatory domain"/>
    <property type="match status" value="1"/>
</dbReference>
<dbReference type="AlphaFoldDB" id="A0A7L7LF22"/>
<dbReference type="GO" id="GO:0015344">
    <property type="term" value="F:siderophore uptake transmembrane transporter activity"/>
    <property type="evidence" value="ECO:0007669"/>
    <property type="project" value="TreeGrafter"/>
</dbReference>
<proteinExistence type="inferred from homology"/>
<keyword evidence="1" id="KW-0732">Signal</keyword>
<reference evidence="4 5" key="2">
    <citation type="submission" date="2020-08" db="EMBL/GenBank/DDBJ databases">
        <title>Adhaeribacter dokdonensis sp. nov., isolated from the rhizosphere of Elymus tsukushiensis, a plant native to the Dokdo Islands, Republic of Korea.</title>
        <authorList>
            <person name="Ghim S.Y."/>
        </authorList>
    </citation>
    <scope>NUCLEOTIDE SEQUENCE [LARGE SCALE GENOMIC DNA]</scope>
    <source>
        <strain evidence="4 5">KUDC8001</strain>
    </source>
</reference>